<protein>
    <recommendedName>
        <fullName evidence="3">SCP2 domain-containing protein</fullName>
    </recommendedName>
</protein>
<dbReference type="RefSeq" id="WP_094821836.1">
    <property type="nucleotide sequence ID" value="NZ_NEVO01000008.1"/>
</dbReference>
<name>A0A261U426_9BORD</name>
<dbReference type="Proteomes" id="UP000216885">
    <property type="component" value="Unassembled WGS sequence"/>
</dbReference>
<gene>
    <name evidence="1" type="ORF">CAL20_14550</name>
</gene>
<evidence type="ECO:0000313" key="2">
    <source>
        <dbReference type="Proteomes" id="UP000216885"/>
    </source>
</evidence>
<evidence type="ECO:0000313" key="1">
    <source>
        <dbReference type="EMBL" id="OZI56629.1"/>
    </source>
</evidence>
<accession>A0A261U426</accession>
<dbReference type="OrthoDB" id="2853714at2"/>
<sequence length="128" mass="14766">MIDIQESLAQLPERFNKKLYFVQHAKRLNTRFLLVSGDASYRIQILEGKVAAVQTGPFIMGEWDFCIRADEDTWQIFWSPAPPPGYHDVMALSKARRMSIQGNIYPFMSNLLYFKELLSTVRHPGATK</sequence>
<dbReference type="EMBL" id="NEVQ01000013">
    <property type="protein sequence ID" value="OZI56629.1"/>
    <property type="molecule type" value="Genomic_DNA"/>
</dbReference>
<proteinExistence type="predicted"/>
<organism evidence="1 2">
    <name type="scientific">Bordetella genomosp. 4</name>
    <dbReference type="NCBI Taxonomy" id="463044"/>
    <lineage>
        <taxon>Bacteria</taxon>
        <taxon>Pseudomonadati</taxon>
        <taxon>Pseudomonadota</taxon>
        <taxon>Betaproteobacteria</taxon>
        <taxon>Burkholderiales</taxon>
        <taxon>Alcaligenaceae</taxon>
        <taxon>Bordetella</taxon>
    </lineage>
</organism>
<comment type="caution">
    <text evidence="1">The sequence shown here is derived from an EMBL/GenBank/DDBJ whole genome shotgun (WGS) entry which is preliminary data.</text>
</comment>
<dbReference type="AlphaFoldDB" id="A0A261U426"/>
<keyword evidence="2" id="KW-1185">Reference proteome</keyword>
<evidence type="ECO:0008006" key="3">
    <source>
        <dbReference type="Google" id="ProtNLM"/>
    </source>
</evidence>
<reference evidence="1 2" key="1">
    <citation type="submission" date="2017-05" db="EMBL/GenBank/DDBJ databases">
        <title>Complete and WGS of Bordetella genogroups.</title>
        <authorList>
            <person name="Spilker T."/>
            <person name="LiPuma J."/>
        </authorList>
    </citation>
    <scope>NUCLEOTIDE SEQUENCE [LARGE SCALE GENOMIC DNA]</scope>
    <source>
        <strain evidence="1 2">AU9919</strain>
    </source>
</reference>